<evidence type="ECO:0000313" key="7">
    <source>
        <dbReference type="EMBL" id="QOS26823.1"/>
    </source>
</evidence>
<keyword evidence="1" id="KW-0472">Membrane</keyword>
<dbReference type="EMBL" id="MT898151">
    <property type="protein sequence ID" value="QOS20127.1"/>
    <property type="molecule type" value="Genomic_DNA"/>
</dbReference>
<feature type="domain" description="Acyltransferase 3" evidence="2">
    <location>
        <begin position="5"/>
        <end position="322"/>
    </location>
</feature>
<feature type="transmembrane region" description="Helical" evidence="1">
    <location>
        <begin position="246"/>
        <end position="264"/>
    </location>
</feature>
<dbReference type="AlphaFoldDB" id="A0A7M1WCP7"/>
<keyword evidence="6" id="KW-0808">Transferase</keyword>
<gene>
    <name evidence="6" type="primary">oatA</name>
    <name evidence="7" type="ORF">VP231_00035</name>
    <name evidence="4" type="ORF">VP353_00035</name>
    <name evidence="5" type="ORF">VP42_00035</name>
    <name evidence="8" type="ORF">VP43_00035</name>
    <name evidence="6" type="ORF">VP51_00035</name>
</gene>
<evidence type="ECO:0000259" key="3">
    <source>
        <dbReference type="Pfam" id="PF19040"/>
    </source>
</evidence>
<dbReference type="EC" id="2.3.1.-" evidence="6"/>
<keyword evidence="1" id="KW-1133">Transmembrane helix</keyword>
<keyword evidence="6" id="KW-0012">Acyltransferase</keyword>
<sequence length="630" mass="72500">MKFRKDINAVRAYAILGVILYHFDFTFVNGGFAGVDVFFVISGFLMASIIMQRLDKGEFNLIDFYLARCRRIIPPLLVLCFVISVFGFFYLSPPDYEQLKRHLVSSIGFYSNYIYWLESGYFSSASKEKWLLHTWSLSVEWQFYIILPLCLVVLYKIFNKKTLLTLSTIFVLIGYVTSIYASSKFPSPNFFFLPTRFWELLIGLCLYFLASEYWKVKNERIECYIFYLGVGLIFITYIAFDSTTPWPGFYTFLPILATCLIILANNQTSSLVNLSPIQFLGKISYSLYLWHWPIAVLMYYLELNTIYFKLLGLLFSVLLGYLSYELVEKKISAILLLTTREVKFIFISVCTTLIIVVYYSDNIILYNEDEISTFNKIESSPERQRCHTGGLEYLDPKLACKFNNQEVQWAVIGDSHGVELSYSLASTLSQVGEGLVQYTFSGCIPSYERKNDFSVCSKWTNQVVKDILGNDSIKNVVVIYRYKSAFNDDKIYANLGKEESENKKMNVSESFYKMVSTISHSGRKVFVISPFPDSKIGVSSRISASNIYGGDYKNISVQKRNDFYLENSDFFDFIYPEISKFDNVKFVDVSDIFCDENVCYAIKSGIPLFFDDDHPSISATDMVADLISKS</sequence>
<dbReference type="RefSeq" id="WP_140091628.1">
    <property type="nucleotide sequence ID" value="NZ_JAQBKF010000007.1"/>
</dbReference>
<dbReference type="InterPro" id="IPR043968">
    <property type="entry name" value="SGNH"/>
</dbReference>
<evidence type="ECO:0000313" key="4">
    <source>
        <dbReference type="EMBL" id="QOS19809.1"/>
    </source>
</evidence>
<dbReference type="PANTHER" id="PTHR23028:SF53">
    <property type="entry name" value="ACYL_TRANSF_3 DOMAIN-CONTAINING PROTEIN"/>
    <property type="match status" value="1"/>
</dbReference>
<accession>A0A7M1WCP7</accession>
<dbReference type="GO" id="GO:0016020">
    <property type="term" value="C:membrane"/>
    <property type="evidence" value="ECO:0007669"/>
    <property type="project" value="TreeGrafter"/>
</dbReference>
<dbReference type="EMBL" id="MT898142">
    <property type="protein sequence ID" value="QOS19809.1"/>
    <property type="molecule type" value="Genomic_DNA"/>
</dbReference>
<evidence type="ECO:0000313" key="8">
    <source>
        <dbReference type="EMBL" id="QOS27249.1"/>
    </source>
</evidence>
<feature type="transmembrane region" description="Helical" evidence="1">
    <location>
        <begin position="72"/>
        <end position="91"/>
    </location>
</feature>
<name>A0A7M1WCP7_VIBPH</name>
<dbReference type="GO" id="GO:0009103">
    <property type="term" value="P:lipopolysaccharide biosynthetic process"/>
    <property type="evidence" value="ECO:0007669"/>
    <property type="project" value="TreeGrafter"/>
</dbReference>
<evidence type="ECO:0000256" key="1">
    <source>
        <dbReference type="SAM" id="Phobius"/>
    </source>
</evidence>
<dbReference type="Pfam" id="PF01757">
    <property type="entry name" value="Acyl_transf_3"/>
    <property type="match status" value="1"/>
</dbReference>
<feature type="transmembrane region" description="Helical" evidence="1">
    <location>
        <begin position="221"/>
        <end position="240"/>
    </location>
</feature>
<dbReference type="EMBL" id="MT898272">
    <property type="protein sequence ID" value="QOS24592.1"/>
    <property type="molecule type" value="Genomic_DNA"/>
</dbReference>
<dbReference type="InterPro" id="IPR002656">
    <property type="entry name" value="Acyl_transf_3_dom"/>
</dbReference>
<protein>
    <submittedName>
        <fullName evidence="6">O-acetyltransferase OatA</fullName>
        <ecNumber evidence="6">2.3.1.-</ecNumber>
    </submittedName>
</protein>
<feature type="transmembrane region" description="Helical" evidence="1">
    <location>
        <begin position="307"/>
        <end position="324"/>
    </location>
</feature>
<dbReference type="Pfam" id="PF19040">
    <property type="entry name" value="SGNH"/>
    <property type="match status" value="1"/>
</dbReference>
<feature type="transmembrane region" description="Helical" evidence="1">
    <location>
        <begin position="7"/>
        <end position="25"/>
    </location>
</feature>
<feature type="transmembrane region" description="Helical" evidence="1">
    <location>
        <begin position="189"/>
        <end position="209"/>
    </location>
</feature>
<organism evidence="6">
    <name type="scientific">Vibrio parahaemolyticus</name>
    <dbReference type="NCBI Taxonomy" id="670"/>
    <lineage>
        <taxon>Bacteria</taxon>
        <taxon>Pseudomonadati</taxon>
        <taxon>Pseudomonadota</taxon>
        <taxon>Gammaproteobacteria</taxon>
        <taxon>Vibrionales</taxon>
        <taxon>Vibrionaceae</taxon>
        <taxon>Vibrio</taxon>
    </lineage>
</organism>
<feature type="transmembrane region" description="Helical" evidence="1">
    <location>
        <begin position="31"/>
        <end position="51"/>
    </location>
</feature>
<reference evidence="6" key="1">
    <citation type="submission" date="2020-08" db="EMBL/GenBank/DDBJ databases">
        <title>Genetic structure, function and evolution of capsule biosynthesis loci in Vibrio parahaemolyticus.</title>
        <authorList>
            <person name="Li L."/>
            <person name="Bian S."/>
        </authorList>
    </citation>
    <scope>NUCLEOTIDE SEQUENCE</scope>
    <source>
        <strain evidence="7">VP231</strain>
        <strain evidence="4">VP353</strain>
        <strain evidence="5">VP42</strain>
        <strain evidence="8">VP43</strain>
        <strain evidence="6">VP51</strain>
    </source>
</reference>
<dbReference type="EMBL" id="MT898343">
    <property type="protein sequence ID" value="QOS27249.1"/>
    <property type="molecule type" value="Genomic_DNA"/>
</dbReference>
<feature type="transmembrane region" description="Helical" evidence="1">
    <location>
        <begin position="344"/>
        <end position="360"/>
    </location>
</feature>
<dbReference type="InterPro" id="IPR050879">
    <property type="entry name" value="Acyltransferase_3"/>
</dbReference>
<keyword evidence="1" id="KW-0812">Transmembrane</keyword>
<feature type="transmembrane region" description="Helical" evidence="1">
    <location>
        <begin position="285"/>
        <end position="301"/>
    </location>
</feature>
<feature type="transmembrane region" description="Helical" evidence="1">
    <location>
        <begin position="163"/>
        <end position="183"/>
    </location>
</feature>
<dbReference type="EMBL" id="MT898332">
    <property type="protein sequence ID" value="QOS26823.1"/>
    <property type="molecule type" value="Genomic_DNA"/>
</dbReference>
<feature type="domain" description="SGNH" evidence="3">
    <location>
        <begin position="385"/>
        <end position="628"/>
    </location>
</feature>
<evidence type="ECO:0000313" key="6">
    <source>
        <dbReference type="EMBL" id="QOS24592.1"/>
    </source>
</evidence>
<dbReference type="GO" id="GO:0016747">
    <property type="term" value="F:acyltransferase activity, transferring groups other than amino-acyl groups"/>
    <property type="evidence" value="ECO:0007669"/>
    <property type="project" value="InterPro"/>
</dbReference>
<proteinExistence type="predicted"/>
<dbReference type="PANTHER" id="PTHR23028">
    <property type="entry name" value="ACETYLTRANSFERASE"/>
    <property type="match status" value="1"/>
</dbReference>
<evidence type="ECO:0000259" key="2">
    <source>
        <dbReference type="Pfam" id="PF01757"/>
    </source>
</evidence>
<evidence type="ECO:0000313" key="5">
    <source>
        <dbReference type="EMBL" id="QOS20127.1"/>
    </source>
</evidence>
<feature type="transmembrane region" description="Helical" evidence="1">
    <location>
        <begin position="141"/>
        <end position="158"/>
    </location>
</feature>